<dbReference type="RefSeq" id="WP_182015622.1">
    <property type="nucleotide sequence ID" value="NZ_CP055905.1"/>
</dbReference>
<dbReference type="GO" id="GO:0030153">
    <property type="term" value="P:bacteriocin immunity"/>
    <property type="evidence" value="ECO:0007669"/>
    <property type="project" value="InterPro"/>
</dbReference>
<proteinExistence type="predicted"/>
<geneLocation type="plasmid" evidence="3">
    <name>prhbstw-00938_2</name>
</geneLocation>
<sequence>MSRMKLIELGREFLKNNVTADEFVDGIIKERRALYGTEEDNKDINHCGGELFIIADCYNPESDRDSYELDEVGLRREVKSTLEKFNLL</sequence>
<dbReference type="EMBL" id="CP055905">
    <property type="protein sequence ID" value="QMR42848.1"/>
    <property type="molecule type" value="Genomic_DNA"/>
</dbReference>
<dbReference type="InterPro" id="IPR015287">
    <property type="entry name" value="Colicin_D_immunity_dom"/>
</dbReference>
<keyword evidence="2" id="KW-0614">Plasmid</keyword>
<dbReference type="InterPro" id="IPR036471">
    <property type="entry name" value="Colicin_D_sf"/>
</dbReference>
<dbReference type="Gene3D" id="1.20.120.650">
    <property type="entry name" value="Colicin D"/>
    <property type="match status" value="1"/>
</dbReference>
<dbReference type="GO" id="GO:0015643">
    <property type="term" value="F:toxic substance binding"/>
    <property type="evidence" value="ECO:0007669"/>
    <property type="project" value="InterPro"/>
</dbReference>
<dbReference type="Proteomes" id="UP000514462">
    <property type="component" value="Plasmid pRHBSTW-00938_2"/>
</dbReference>
<accession>A0AAP9R1X6</accession>
<evidence type="ECO:0000259" key="1">
    <source>
        <dbReference type="Pfam" id="PF09204"/>
    </source>
</evidence>
<dbReference type="AlphaFoldDB" id="A0AAP9R1X6"/>
<feature type="domain" description="Colicin D immunity protein" evidence="1">
    <location>
        <begin position="2"/>
        <end position="84"/>
    </location>
</feature>
<dbReference type="Pfam" id="PF09204">
    <property type="entry name" value="Colicin_immun"/>
    <property type="match status" value="1"/>
</dbReference>
<reference evidence="3" key="1">
    <citation type="submission" date="2020-06" db="EMBL/GenBank/DDBJ databases">
        <title>REHAB project genomes.</title>
        <authorList>
            <person name="Shaw L.P."/>
        </authorList>
    </citation>
    <scope>NUCLEOTIDE SEQUENCE [LARGE SCALE GENOMIC DNA]</scope>
    <source>
        <strain evidence="3">RHBSTW-00938</strain>
        <plasmid evidence="3">prhbstw-00938_2</plasmid>
    </source>
</reference>
<evidence type="ECO:0000313" key="3">
    <source>
        <dbReference type="Proteomes" id="UP000514462"/>
    </source>
</evidence>
<protein>
    <submittedName>
        <fullName evidence="2">Colicin-D</fullName>
    </submittedName>
</protein>
<name>A0AAP9R1X6_KLEAE</name>
<gene>
    <name evidence="2" type="ORF">HV331_25320</name>
</gene>
<evidence type="ECO:0000313" key="2">
    <source>
        <dbReference type="EMBL" id="QMR42848.1"/>
    </source>
</evidence>
<organism evidence="2 3">
    <name type="scientific">Klebsiella aerogenes</name>
    <name type="common">Enterobacter aerogenes</name>
    <dbReference type="NCBI Taxonomy" id="548"/>
    <lineage>
        <taxon>Bacteria</taxon>
        <taxon>Pseudomonadati</taxon>
        <taxon>Pseudomonadota</taxon>
        <taxon>Gammaproteobacteria</taxon>
        <taxon>Enterobacterales</taxon>
        <taxon>Enterobacteriaceae</taxon>
        <taxon>Klebsiella/Raoultella group</taxon>
        <taxon>Klebsiella</taxon>
    </lineage>
</organism>
<dbReference type="SUPFAM" id="SSF101125">
    <property type="entry name" value="Colicin D immunity protein"/>
    <property type="match status" value="1"/>
</dbReference>